<evidence type="ECO:0000256" key="2">
    <source>
        <dbReference type="ARBA" id="ARBA00010790"/>
    </source>
</evidence>
<keyword evidence="10" id="KW-1185">Reference proteome</keyword>
<dbReference type="RefSeq" id="WP_066541137.1">
    <property type="nucleotide sequence ID" value="NZ_PDEA01000001.1"/>
</dbReference>
<comment type="caution">
    <text evidence="9">The sequence shown here is derived from an EMBL/GenBank/DDBJ whole genome shotgun (WGS) entry which is preliminary data.</text>
</comment>
<evidence type="ECO:0000313" key="10">
    <source>
        <dbReference type="Proteomes" id="UP000220246"/>
    </source>
</evidence>
<dbReference type="PIRSF" id="PIRSF000137">
    <property type="entry name" value="Alcohol_oxidase"/>
    <property type="match status" value="1"/>
</dbReference>
<dbReference type="GO" id="GO:0016614">
    <property type="term" value="F:oxidoreductase activity, acting on CH-OH group of donors"/>
    <property type="evidence" value="ECO:0007669"/>
    <property type="project" value="InterPro"/>
</dbReference>
<comment type="cofactor">
    <cofactor evidence="1 5">
        <name>FAD</name>
        <dbReference type="ChEBI" id="CHEBI:57692"/>
    </cofactor>
</comment>
<name>A0A2A7UPU2_COMTR</name>
<accession>A0A2A7UPU2</accession>
<dbReference type="Proteomes" id="UP000220246">
    <property type="component" value="Unassembled WGS sequence"/>
</dbReference>
<protein>
    <submittedName>
        <fullName evidence="9">Glucose-methanol-choline oxidoreductase</fullName>
    </submittedName>
</protein>
<dbReference type="AlphaFoldDB" id="A0A2A7UPU2"/>
<dbReference type="InterPro" id="IPR036188">
    <property type="entry name" value="FAD/NAD-bd_sf"/>
</dbReference>
<proteinExistence type="inferred from homology"/>
<dbReference type="PROSITE" id="PS00624">
    <property type="entry name" value="GMC_OXRED_2"/>
    <property type="match status" value="1"/>
</dbReference>
<keyword evidence="4 5" id="KW-0274">FAD</keyword>
<dbReference type="Pfam" id="PF00732">
    <property type="entry name" value="GMC_oxred_N"/>
    <property type="match status" value="1"/>
</dbReference>
<dbReference type="PANTHER" id="PTHR11552:SF147">
    <property type="entry name" value="CHOLINE DEHYDROGENASE, MITOCHONDRIAL"/>
    <property type="match status" value="1"/>
</dbReference>
<evidence type="ECO:0000256" key="6">
    <source>
        <dbReference type="RuleBase" id="RU003968"/>
    </source>
</evidence>
<evidence type="ECO:0000256" key="1">
    <source>
        <dbReference type="ARBA" id="ARBA00001974"/>
    </source>
</evidence>
<evidence type="ECO:0000256" key="5">
    <source>
        <dbReference type="PIRSR" id="PIRSR000137-2"/>
    </source>
</evidence>
<evidence type="ECO:0000256" key="4">
    <source>
        <dbReference type="ARBA" id="ARBA00022827"/>
    </source>
</evidence>
<feature type="domain" description="Glucose-methanol-choline oxidoreductase N-terminal" evidence="7">
    <location>
        <begin position="79"/>
        <end position="102"/>
    </location>
</feature>
<dbReference type="Gene3D" id="3.30.560.10">
    <property type="entry name" value="Glucose Oxidase, domain 3"/>
    <property type="match status" value="1"/>
</dbReference>
<dbReference type="InterPro" id="IPR012132">
    <property type="entry name" value="GMC_OxRdtase"/>
</dbReference>
<organism evidence="9 10">
    <name type="scientific">Comamonas terrigena</name>
    <dbReference type="NCBI Taxonomy" id="32013"/>
    <lineage>
        <taxon>Bacteria</taxon>
        <taxon>Pseudomonadati</taxon>
        <taxon>Pseudomonadota</taxon>
        <taxon>Betaproteobacteria</taxon>
        <taxon>Burkholderiales</taxon>
        <taxon>Comamonadaceae</taxon>
        <taxon>Comamonas</taxon>
    </lineage>
</organism>
<dbReference type="Gene3D" id="3.50.50.60">
    <property type="entry name" value="FAD/NAD(P)-binding domain"/>
    <property type="match status" value="1"/>
</dbReference>
<dbReference type="PANTHER" id="PTHR11552">
    <property type="entry name" value="GLUCOSE-METHANOL-CHOLINE GMC OXIDOREDUCTASE"/>
    <property type="match status" value="1"/>
</dbReference>
<feature type="domain" description="Glucose-methanol-choline oxidoreductase N-terminal" evidence="8">
    <location>
        <begin position="252"/>
        <end position="266"/>
    </location>
</feature>
<dbReference type="EMBL" id="PDEA01000001">
    <property type="protein sequence ID" value="PEH87335.1"/>
    <property type="molecule type" value="Genomic_DNA"/>
</dbReference>
<gene>
    <name evidence="9" type="ORF">CRM82_00720</name>
</gene>
<dbReference type="GO" id="GO:0050660">
    <property type="term" value="F:flavin adenine dinucleotide binding"/>
    <property type="evidence" value="ECO:0007669"/>
    <property type="project" value="InterPro"/>
</dbReference>
<dbReference type="STRING" id="1219032.GCA_001515545_03697"/>
<evidence type="ECO:0000259" key="8">
    <source>
        <dbReference type="PROSITE" id="PS00624"/>
    </source>
</evidence>
<dbReference type="SUPFAM" id="SSF54373">
    <property type="entry name" value="FAD-linked reductases, C-terminal domain"/>
    <property type="match status" value="1"/>
</dbReference>
<evidence type="ECO:0000313" key="9">
    <source>
        <dbReference type="EMBL" id="PEH87335.1"/>
    </source>
</evidence>
<evidence type="ECO:0000259" key="7">
    <source>
        <dbReference type="PROSITE" id="PS00623"/>
    </source>
</evidence>
<dbReference type="PROSITE" id="PS00623">
    <property type="entry name" value="GMC_OXRED_1"/>
    <property type="match status" value="1"/>
</dbReference>
<sequence length="532" mass="57075">MRDYIVIGGGAAGSVLAARLSEEPGSQVCLLEAGPEDASPLLHCPAGLALLPKTGQYNWGFATTPQPGLNGRRGYQPRGKVLGGSSAINAMIYIRGLPSDFDFWESAGNPGWGWDDVLPYFLQAEGNSRGADCWHGAEGPLQVSDLQSPDALSQAFVQAGMQAGYPRNTDFNGHSMEGVGLYQVFQRQGARCSAYQAYLAPHRSRPNLEVRTGAQVLRILLDGDRRACGVELLCGGRRETLHCQREVLLCAGALQSPQLLMLSGIGPGAHLHALGVPVQVDLPGVGAHLHDHPDVTVVHSLPGTALGVGVSLPGLQRIARGAWEWRQHRTGMLTSNLAEAGGFIRSRSAEPEVDLQLHFLPGKQADHGRGHTWGHGFSCHVCVLQPASRGQLRLASPDPLAAPLIDPQFLSHPDDMARLVRGVQRVREILRQPALAQLGGREMAELDAVQDERAIADWVRKRADTIYHPVGTCRMGVGPQDVVDSQLRVHGVQGLRVVDASVMPRITSGNTQAPTVMIAERAAALLRHFAAA</sequence>
<keyword evidence="3 6" id="KW-0285">Flavoprotein</keyword>
<dbReference type="GeneID" id="80803259"/>
<dbReference type="OrthoDB" id="9785276at2"/>
<dbReference type="InterPro" id="IPR000172">
    <property type="entry name" value="GMC_OxRdtase_N"/>
</dbReference>
<dbReference type="SUPFAM" id="SSF51905">
    <property type="entry name" value="FAD/NAD(P)-binding domain"/>
    <property type="match status" value="1"/>
</dbReference>
<dbReference type="InterPro" id="IPR007867">
    <property type="entry name" value="GMC_OxRtase_C"/>
</dbReference>
<feature type="binding site" evidence="5">
    <location>
        <position position="81"/>
    </location>
    <ligand>
        <name>FAD</name>
        <dbReference type="ChEBI" id="CHEBI:57692"/>
    </ligand>
</feature>
<feature type="binding site" evidence="5">
    <location>
        <position position="216"/>
    </location>
    <ligand>
        <name>FAD</name>
        <dbReference type="ChEBI" id="CHEBI:57692"/>
    </ligand>
</feature>
<evidence type="ECO:0000256" key="3">
    <source>
        <dbReference type="ARBA" id="ARBA00022630"/>
    </source>
</evidence>
<comment type="similarity">
    <text evidence="2 6">Belongs to the GMC oxidoreductase family.</text>
</comment>
<dbReference type="Pfam" id="PF05199">
    <property type="entry name" value="GMC_oxred_C"/>
    <property type="match status" value="1"/>
</dbReference>
<reference evidence="10" key="1">
    <citation type="submission" date="2017-09" db="EMBL/GenBank/DDBJ databases">
        <title>FDA dAtabase for Regulatory Grade micrObial Sequences (FDA-ARGOS): Supporting development and validation of Infectious Disease Dx tests.</title>
        <authorList>
            <person name="Minogue T."/>
            <person name="Wolcott M."/>
            <person name="Wasieloski L."/>
            <person name="Aguilar W."/>
            <person name="Moore D."/>
            <person name="Tallon L."/>
            <person name="Sadzewicz L."/>
            <person name="Ott S."/>
            <person name="Zhao X."/>
            <person name="Nagaraj S."/>
            <person name="Vavikolanu K."/>
            <person name="Aluvathingal J."/>
            <person name="Nadendla S."/>
            <person name="Sichtig H."/>
        </authorList>
    </citation>
    <scope>NUCLEOTIDE SEQUENCE [LARGE SCALE GENOMIC DNA]</scope>
    <source>
        <strain evidence="10">FDAARGOS_394</strain>
    </source>
</reference>